<evidence type="ECO:0000313" key="2">
    <source>
        <dbReference type="Proteomes" id="UP000821845"/>
    </source>
</evidence>
<sequence length="717" mass="81621">MPRHKRRTRRRRNPHSELANSYFSGARVNYGSPCTSSEGRLCDIFRELPVWNEFFWQVGLELRELSPGRLSLVEMHGSYVSLEMPERKQAAATLLYYLLTLHRCVVSVALNGYIFKSHHELICDGLGRSPSLSKLKLCLLNVATLAAESFSVALPHMNHLREFEVRQVHFDRTFTEGLSRFLASTKSLTTLTISHVHVDSEDAFVILRGLQRNTTITKLAVNTCIMNPVCGCGIIFADYLRRNRTLRSLSVMSRYMKDVVELRLIIEALFPNDTLAELNLSHFSLECENIQRITSLLRKNRSLKSFNLLGCVWHQPAWESCASESTQHMEKFGKVSSRIHPWLVALTENKTLVELTLDLSCFNVAECCSFIKALASCASLKRITVERLQREDVTEICRAMREMGTRLQFFLGMHYAIQDPVVTLTECKELTCVSFDSTDVHEPDSLRTTLRLLPSCTHVTSLCLRVSQELLNSQVSSLIAQYVAGTRVLRELALAFFFDSDTWDIVDAPERALVRALSVNKSIRRLSIRGLLFNDTETRMLADLVQSSRVIYHLSFYPDNYESAASLIQSLSANISSNYTLLGMQLSQRQELGHDWFTIVDVTRRNSSLVTRAAHFVMGMRHKYCAEAVELVHFNPGLVALVQEHASIDENEAVSRIKSSLKSFDDMDDFMSVAGVVRDRVTCHKRDDGQKQLVDLNQYCWLHIRQYLKVGDILDAQ</sequence>
<comment type="caution">
    <text evidence="1">The sequence shown here is derived from an EMBL/GenBank/DDBJ whole genome shotgun (WGS) entry which is preliminary data.</text>
</comment>
<accession>A0ACB7T8R8</accession>
<reference evidence="1" key="1">
    <citation type="submission" date="2020-05" db="EMBL/GenBank/DDBJ databases">
        <title>Large-scale comparative analyses of tick genomes elucidate their genetic diversity and vector capacities.</title>
        <authorList>
            <person name="Jia N."/>
            <person name="Wang J."/>
            <person name="Shi W."/>
            <person name="Du L."/>
            <person name="Sun Y."/>
            <person name="Zhan W."/>
            <person name="Jiang J."/>
            <person name="Wang Q."/>
            <person name="Zhang B."/>
            <person name="Ji P."/>
            <person name="Sakyi L.B."/>
            <person name="Cui X."/>
            <person name="Yuan T."/>
            <person name="Jiang B."/>
            <person name="Yang W."/>
            <person name="Lam T.T.-Y."/>
            <person name="Chang Q."/>
            <person name="Ding S."/>
            <person name="Wang X."/>
            <person name="Zhu J."/>
            <person name="Ruan X."/>
            <person name="Zhao L."/>
            <person name="Wei J."/>
            <person name="Que T."/>
            <person name="Du C."/>
            <person name="Cheng J."/>
            <person name="Dai P."/>
            <person name="Han X."/>
            <person name="Huang E."/>
            <person name="Gao Y."/>
            <person name="Liu J."/>
            <person name="Shao H."/>
            <person name="Ye R."/>
            <person name="Li L."/>
            <person name="Wei W."/>
            <person name="Wang X."/>
            <person name="Wang C."/>
            <person name="Yang T."/>
            <person name="Huo Q."/>
            <person name="Li W."/>
            <person name="Guo W."/>
            <person name="Chen H."/>
            <person name="Zhou L."/>
            <person name="Ni X."/>
            <person name="Tian J."/>
            <person name="Zhou Y."/>
            <person name="Sheng Y."/>
            <person name="Liu T."/>
            <person name="Pan Y."/>
            <person name="Xia L."/>
            <person name="Li J."/>
            <person name="Zhao F."/>
            <person name="Cao W."/>
        </authorList>
    </citation>
    <scope>NUCLEOTIDE SEQUENCE</scope>
    <source>
        <strain evidence="1">Hyas-2018</strain>
    </source>
</reference>
<gene>
    <name evidence="1" type="ORF">HPB50_006953</name>
</gene>
<proteinExistence type="predicted"/>
<dbReference type="Proteomes" id="UP000821845">
    <property type="component" value="Chromosome 10"/>
</dbReference>
<organism evidence="1 2">
    <name type="scientific">Hyalomma asiaticum</name>
    <name type="common">Tick</name>
    <dbReference type="NCBI Taxonomy" id="266040"/>
    <lineage>
        <taxon>Eukaryota</taxon>
        <taxon>Metazoa</taxon>
        <taxon>Ecdysozoa</taxon>
        <taxon>Arthropoda</taxon>
        <taxon>Chelicerata</taxon>
        <taxon>Arachnida</taxon>
        <taxon>Acari</taxon>
        <taxon>Parasitiformes</taxon>
        <taxon>Ixodida</taxon>
        <taxon>Ixodoidea</taxon>
        <taxon>Ixodidae</taxon>
        <taxon>Hyalomminae</taxon>
        <taxon>Hyalomma</taxon>
    </lineage>
</organism>
<dbReference type="EMBL" id="CM023490">
    <property type="protein sequence ID" value="KAH6942528.1"/>
    <property type="molecule type" value="Genomic_DNA"/>
</dbReference>
<name>A0ACB7T8R8_HYAAI</name>
<evidence type="ECO:0000313" key="1">
    <source>
        <dbReference type="EMBL" id="KAH6942528.1"/>
    </source>
</evidence>
<keyword evidence="2" id="KW-1185">Reference proteome</keyword>
<protein>
    <submittedName>
        <fullName evidence="1">Uncharacterized protein</fullName>
    </submittedName>
</protein>